<feature type="active site" evidence="4">
    <location>
        <position position="12"/>
    </location>
</feature>
<dbReference type="HAMAP" id="MF_01401">
    <property type="entry name" value="MsrA"/>
    <property type="match status" value="1"/>
</dbReference>
<sequence length="182" mass="21218">MTLCEAIFAGGCFWCLGYAFSKVKGVKEVVVGYTGGDIPNPTYEDVCTGKTGHYEAVKAIYDPEQVSYKELLEVFWKNIDPTDEGGQFADRGPQYRTAIFYLNEEQRRLAEESKILLERAKIFAKPIVTKILPAKEFYPAEPWHQRYWERYRAEFASYHWRSGKDQFLKSIWSKRPGFKLFK</sequence>
<keyword evidence="7" id="KW-1185">Reference proteome</keyword>
<dbReference type="STRING" id="1298851.TST_0355"/>
<dbReference type="PATRIC" id="fig|1298851.3.peg.367"/>
<dbReference type="Gene3D" id="3.30.1060.10">
    <property type="entry name" value="Peptide methionine sulphoxide reductase MsrA"/>
    <property type="match status" value="1"/>
</dbReference>
<evidence type="ECO:0000256" key="4">
    <source>
        <dbReference type="HAMAP-Rule" id="MF_01401"/>
    </source>
</evidence>
<dbReference type="Proteomes" id="UP000063234">
    <property type="component" value="Chromosome"/>
</dbReference>
<comment type="similarity">
    <text evidence="4">Belongs to the MsrA Met sulfoxide reductase family.</text>
</comment>
<evidence type="ECO:0000256" key="3">
    <source>
        <dbReference type="ARBA" id="ARBA00048782"/>
    </source>
</evidence>
<proteinExistence type="inferred from homology"/>
<evidence type="ECO:0000313" key="6">
    <source>
        <dbReference type="EMBL" id="BAT71163.1"/>
    </source>
</evidence>
<dbReference type="GO" id="GO:0008113">
    <property type="term" value="F:peptide-methionine (S)-S-oxide reductase activity"/>
    <property type="evidence" value="ECO:0007669"/>
    <property type="project" value="UniProtKB-UniRule"/>
</dbReference>
<dbReference type="EC" id="1.8.4.11" evidence="4"/>
<evidence type="ECO:0000256" key="1">
    <source>
        <dbReference type="ARBA" id="ARBA00023002"/>
    </source>
</evidence>
<dbReference type="GO" id="GO:0033744">
    <property type="term" value="F:L-methionine:thioredoxin-disulfide S-oxidoreductase activity"/>
    <property type="evidence" value="ECO:0007669"/>
    <property type="project" value="RHEA"/>
</dbReference>
<protein>
    <recommendedName>
        <fullName evidence="4">Peptide methionine sulfoxide reductase MsrA</fullName>
        <shortName evidence="4">Protein-methionine-S-oxide reductase</shortName>
        <ecNumber evidence="4">1.8.4.11</ecNumber>
    </recommendedName>
    <alternativeName>
        <fullName evidence="4">Peptide-methionine (S)-S-oxide reductase</fullName>
        <shortName evidence="4">Peptide Met(O) reductase</shortName>
    </alternativeName>
</protein>
<dbReference type="PANTHER" id="PTHR43774:SF1">
    <property type="entry name" value="PEPTIDE METHIONINE SULFOXIDE REDUCTASE MSRA 2"/>
    <property type="match status" value="1"/>
</dbReference>
<comment type="function">
    <text evidence="4">Has an important function as a repair enzyme for proteins that have been inactivated by oxidation. Catalyzes the reversible oxidation-reduction of methionine sulfoxide in proteins to methionine.</text>
</comment>
<dbReference type="NCBIfam" id="TIGR00401">
    <property type="entry name" value="msrA"/>
    <property type="match status" value="1"/>
</dbReference>
<dbReference type="InterPro" id="IPR036509">
    <property type="entry name" value="Met_Sox_Rdtase_MsrA_sf"/>
</dbReference>
<dbReference type="AlphaFoldDB" id="A0A0S3QS34"/>
<reference evidence="7" key="1">
    <citation type="journal article" date="2018" name="Science">
        <title>A primordial and reversible TCA cycle in a facultatively chemolithoautotrophic thermophile.</title>
        <authorList>
            <person name="Nunoura T."/>
            <person name="Chikaraishi Y."/>
            <person name="Izaki R."/>
            <person name="Suwa T."/>
            <person name="Sato T."/>
            <person name="Harada T."/>
            <person name="Mori K."/>
            <person name="Kato Y."/>
            <person name="Miyazaki M."/>
            <person name="Shimamura S."/>
            <person name="Yanagawa K."/>
            <person name="Shuto A."/>
            <person name="Ohkouchi N."/>
            <person name="Fujita N."/>
            <person name="Takaki Y."/>
            <person name="Atomi H."/>
            <person name="Takai K."/>
        </authorList>
    </citation>
    <scope>NUCLEOTIDE SEQUENCE [LARGE SCALE GENOMIC DNA]</scope>
    <source>
        <strain evidence="7">DSM 17441 / JCM 13301 / NBRC 103674 / ABI70S6</strain>
    </source>
</reference>
<dbReference type="SUPFAM" id="SSF55068">
    <property type="entry name" value="Peptide methionine sulfoxide reductase"/>
    <property type="match status" value="1"/>
</dbReference>
<comment type="catalytic activity">
    <reaction evidence="3 4">
        <text>[thioredoxin]-disulfide + L-methionine + H2O = L-methionine (S)-S-oxide + [thioredoxin]-dithiol</text>
        <dbReference type="Rhea" id="RHEA:19993"/>
        <dbReference type="Rhea" id="RHEA-COMP:10698"/>
        <dbReference type="Rhea" id="RHEA-COMP:10700"/>
        <dbReference type="ChEBI" id="CHEBI:15377"/>
        <dbReference type="ChEBI" id="CHEBI:29950"/>
        <dbReference type="ChEBI" id="CHEBI:50058"/>
        <dbReference type="ChEBI" id="CHEBI:57844"/>
        <dbReference type="ChEBI" id="CHEBI:58772"/>
        <dbReference type="EC" id="1.8.4.11"/>
    </reaction>
</comment>
<feature type="domain" description="Peptide methionine sulphoxide reductase MsrA" evidence="5">
    <location>
        <begin position="5"/>
        <end position="154"/>
    </location>
</feature>
<comment type="catalytic activity">
    <reaction evidence="2 4">
        <text>L-methionyl-[protein] + [thioredoxin]-disulfide + H2O = L-methionyl-(S)-S-oxide-[protein] + [thioredoxin]-dithiol</text>
        <dbReference type="Rhea" id="RHEA:14217"/>
        <dbReference type="Rhea" id="RHEA-COMP:10698"/>
        <dbReference type="Rhea" id="RHEA-COMP:10700"/>
        <dbReference type="Rhea" id="RHEA-COMP:12313"/>
        <dbReference type="Rhea" id="RHEA-COMP:12315"/>
        <dbReference type="ChEBI" id="CHEBI:15377"/>
        <dbReference type="ChEBI" id="CHEBI:16044"/>
        <dbReference type="ChEBI" id="CHEBI:29950"/>
        <dbReference type="ChEBI" id="CHEBI:44120"/>
        <dbReference type="ChEBI" id="CHEBI:50058"/>
        <dbReference type="EC" id="1.8.4.11"/>
    </reaction>
</comment>
<gene>
    <name evidence="4 6" type="primary">msrA</name>
    <name evidence="6" type="ORF">TST_0355</name>
</gene>
<keyword evidence="1 4" id="KW-0560">Oxidoreductase</keyword>
<organism evidence="6 7">
    <name type="scientific">Thermosulfidibacter takaii (strain DSM 17441 / JCM 13301 / NBRC 103674 / ABI70S6)</name>
    <dbReference type="NCBI Taxonomy" id="1298851"/>
    <lineage>
        <taxon>Bacteria</taxon>
        <taxon>Pseudomonadati</taxon>
        <taxon>Thermosulfidibacterota</taxon>
        <taxon>Thermosulfidibacteria</taxon>
        <taxon>Thermosulfidibacterales</taxon>
        <taxon>Thermosulfidibacteraceae</taxon>
    </lineage>
</organism>
<dbReference type="KEGG" id="ttk:TST_0355"/>
<dbReference type="InterPro" id="IPR002569">
    <property type="entry name" value="Met_Sox_Rdtase_MsrA_dom"/>
</dbReference>
<dbReference type="PANTHER" id="PTHR43774">
    <property type="entry name" value="PEPTIDE METHIONINE SULFOXIDE REDUCTASE"/>
    <property type="match status" value="1"/>
</dbReference>
<evidence type="ECO:0000256" key="2">
    <source>
        <dbReference type="ARBA" id="ARBA00047806"/>
    </source>
</evidence>
<name>A0A0S3QS34_THET7</name>
<evidence type="ECO:0000259" key="5">
    <source>
        <dbReference type="Pfam" id="PF01625"/>
    </source>
</evidence>
<dbReference type="EMBL" id="AP013035">
    <property type="protein sequence ID" value="BAT71163.1"/>
    <property type="molecule type" value="Genomic_DNA"/>
</dbReference>
<dbReference type="Pfam" id="PF01625">
    <property type="entry name" value="PMSR"/>
    <property type="match status" value="1"/>
</dbReference>
<accession>A0A0S3QS34</accession>
<evidence type="ECO:0000313" key="7">
    <source>
        <dbReference type="Proteomes" id="UP000063234"/>
    </source>
</evidence>